<gene>
    <name evidence="1" type="ORF">CVV64_08315</name>
</gene>
<reference evidence="1 2" key="1">
    <citation type="journal article" date="2017" name="ISME J.">
        <title>Potential for microbial H2 and metal transformations associated with novel bacteria and archaea in deep terrestrial subsurface sediments.</title>
        <authorList>
            <person name="Hernsdorf A.W."/>
            <person name="Amano Y."/>
            <person name="Miyakawa K."/>
            <person name="Ise K."/>
            <person name="Suzuki Y."/>
            <person name="Anantharaman K."/>
            <person name="Probst A."/>
            <person name="Burstein D."/>
            <person name="Thomas B.C."/>
            <person name="Banfield J.F."/>
        </authorList>
    </citation>
    <scope>NUCLEOTIDE SEQUENCE [LARGE SCALE GENOMIC DNA]</scope>
    <source>
        <strain evidence="1">HGW-Wallbacteria-1</strain>
    </source>
</reference>
<dbReference type="Proteomes" id="UP000233256">
    <property type="component" value="Unassembled WGS sequence"/>
</dbReference>
<name>A0A2N1PRA1_9BACT</name>
<dbReference type="AlphaFoldDB" id="A0A2N1PRA1"/>
<evidence type="ECO:0000313" key="1">
    <source>
        <dbReference type="EMBL" id="PKK90873.1"/>
    </source>
</evidence>
<accession>A0A2N1PRA1</accession>
<proteinExistence type="predicted"/>
<evidence type="ECO:0000313" key="2">
    <source>
        <dbReference type="Proteomes" id="UP000233256"/>
    </source>
</evidence>
<organism evidence="1 2">
    <name type="scientific">Candidatus Wallbacteria bacterium HGW-Wallbacteria-1</name>
    <dbReference type="NCBI Taxonomy" id="2013854"/>
    <lineage>
        <taxon>Bacteria</taxon>
        <taxon>Candidatus Walliibacteriota</taxon>
    </lineage>
</organism>
<protein>
    <submittedName>
        <fullName evidence="1">Uncharacterized protein</fullName>
    </submittedName>
</protein>
<dbReference type="EMBL" id="PGXC01000004">
    <property type="protein sequence ID" value="PKK90873.1"/>
    <property type="molecule type" value="Genomic_DNA"/>
</dbReference>
<comment type="caution">
    <text evidence="1">The sequence shown here is derived from an EMBL/GenBank/DDBJ whole genome shotgun (WGS) entry which is preliminary data.</text>
</comment>
<sequence>MTDDMNKLFLIFFLLLIFAASEFSILLTDSGIVIADRGFMGSGPLLKDCRNIVPVSVISEIRNSGRPFFREYEKWAVKQCSETRSQFSLALKKAVIEKKAEMTVEIGAARDVMRNLGIAIPSKPCPSGGIFFFQGPESWEVTCTIHRKGK</sequence>